<protein>
    <recommendedName>
        <fullName evidence="1">RNase H type-1 domain-containing protein</fullName>
    </recommendedName>
</protein>
<proteinExistence type="predicted"/>
<evidence type="ECO:0000313" key="3">
    <source>
        <dbReference type="Proteomes" id="UP000324705"/>
    </source>
</evidence>
<reference evidence="2 3" key="1">
    <citation type="submission" date="2017-09" db="EMBL/GenBank/DDBJ databases">
        <authorList>
            <consortium name="International Durum Wheat Genome Sequencing Consortium (IDWGSC)"/>
            <person name="Milanesi L."/>
        </authorList>
    </citation>
    <scope>NUCLEOTIDE SEQUENCE [LARGE SCALE GENOMIC DNA]</scope>
    <source>
        <strain evidence="3">cv. Svevo</strain>
    </source>
</reference>
<keyword evidence="3" id="KW-1185">Reference proteome</keyword>
<sequence length="137" mass="15367">MVLRDVKGKIIFSSCRVLFSCCESLEAELCACIEGLSFALQRSDLPIIIEMDSIVAVKLIQGREEDRSIYASLIKEIRHLLSLRDSCITHVNHTQNNVSDSLAKFARDKGRTMTWLGSSREVALCLAFDDCKDVVIE</sequence>
<dbReference type="PANTHER" id="PTHR47723">
    <property type="entry name" value="OS05G0353850 PROTEIN"/>
    <property type="match status" value="1"/>
</dbReference>
<dbReference type="SUPFAM" id="SSF53098">
    <property type="entry name" value="Ribonuclease H-like"/>
    <property type="match status" value="1"/>
</dbReference>
<organism evidence="2 3">
    <name type="scientific">Triticum turgidum subsp. durum</name>
    <name type="common">Durum wheat</name>
    <name type="synonym">Triticum durum</name>
    <dbReference type="NCBI Taxonomy" id="4567"/>
    <lineage>
        <taxon>Eukaryota</taxon>
        <taxon>Viridiplantae</taxon>
        <taxon>Streptophyta</taxon>
        <taxon>Embryophyta</taxon>
        <taxon>Tracheophyta</taxon>
        <taxon>Spermatophyta</taxon>
        <taxon>Magnoliopsida</taxon>
        <taxon>Liliopsida</taxon>
        <taxon>Poales</taxon>
        <taxon>Poaceae</taxon>
        <taxon>BOP clade</taxon>
        <taxon>Pooideae</taxon>
        <taxon>Triticodae</taxon>
        <taxon>Triticeae</taxon>
        <taxon>Triticinae</taxon>
        <taxon>Triticum</taxon>
    </lineage>
</organism>
<gene>
    <name evidence="2" type="ORF">TRITD_5Bv1G225860</name>
</gene>
<dbReference type="InterPro" id="IPR002156">
    <property type="entry name" value="RNaseH_domain"/>
</dbReference>
<dbReference type="GO" id="GO:0004523">
    <property type="term" value="F:RNA-DNA hybrid ribonuclease activity"/>
    <property type="evidence" value="ECO:0007669"/>
    <property type="project" value="InterPro"/>
</dbReference>
<evidence type="ECO:0000313" key="2">
    <source>
        <dbReference type="EMBL" id="VAI38667.1"/>
    </source>
</evidence>
<dbReference type="Pfam" id="PF13456">
    <property type="entry name" value="RVT_3"/>
    <property type="match status" value="1"/>
</dbReference>
<name>A0A9R0XKU8_TRITD</name>
<dbReference type="AlphaFoldDB" id="A0A9R0XKU8"/>
<dbReference type="InterPro" id="IPR044730">
    <property type="entry name" value="RNase_H-like_dom_plant"/>
</dbReference>
<evidence type="ECO:0000259" key="1">
    <source>
        <dbReference type="Pfam" id="PF13456"/>
    </source>
</evidence>
<dbReference type="InterPro" id="IPR012337">
    <property type="entry name" value="RNaseH-like_sf"/>
</dbReference>
<dbReference type="GO" id="GO:0003676">
    <property type="term" value="F:nucleic acid binding"/>
    <property type="evidence" value="ECO:0007669"/>
    <property type="project" value="InterPro"/>
</dbReference>
<dbReference type="Gramene" id="TRITD5Bv1G225860.1">
    <property type="protein sequence ID" value="TRITD5Bv1G225860.1"/>
    <property type="gene ID" value="TRITD5Bv1G225860"/>
</dbReference>
<dbReference type="InterPro" id="IPR053151">
    <property type="entry name" value="RNase_H-like"/>
</dbReference>
<dbReference type="InterPro" id="IPR036397">
    <property type="entry name" value="RNaseH_sf"/>
</dbReference>
<dbReference type="PANTHER" id="PTHR47723:SF24">
    <property type="entry name" value="RNASE H TYPE-1 DOMAIN-CONTAINING PROTEIN"/>
    <property type="match status" value="1"/>
</dbReference>
<dbReference type="Proteomes" id="UP000324705">
    <property type="component" value="Chromosome 5B"/>
</dbReference>
<dbReference type="CDD" id="cd06222">
    <property type="entry name" value="RNase_H_like"/>
    <property type="match status" value="1"/>
</dbReference>
<accession>A0A9R0XKU8</accession>
<dbReference type="Gene3D" id="3.30.420.10">
    <property type="entry name" value="Ribonuclease H-like superfamily/Ribonuclease H"/>
    <property type="match status" value="1"/>
</dbReference>
<feature type="domain" description="RNase H type-1" evidence="1">
    <location>
        <begin position="1"/>
        <end position="106"/>
    </location>
</feature>
<dbReference type="EMBL" id="LT934120">
    <property type="protein sequence ID" value="VAI38667.1"/>
    <property type="molecule type" value="Genomic_DNA"/>
</dbReference>